<keyword evidence="5 6" id="KW-0732">Signal</keyword>
<protein>
    <recommendedName>
        <fullName evidence="9">S-protein homolog</fullName>
    </recommendedName>
</protein>
<dbReference type="GO" id="GO:0060320">
    <property type="term" value="P:rejection of self pollen"/>
    <property type="evidence" value="ECO:0007669"/>
    <property type="project" value="UniProtKB-KW"/>
</dbReference>
<evidence type="ECO:0000256" key="2">
    <source>
        <dbReference type="ARBA" id="ARBA00005581"/>
    </source>
</evidence>
<comment type="caution">
    <text evidence="7">The sequence shown here is derived from an EMBL/GenBank/DDBJ whole genome shotgun (WGS) entry which is preliminary data.</text>
</comment>
<evidence type="ECO:0008006" key="9">
    <source>
        <dbReference type="Google" id="ProtNLM"/>
    </source>
</evidence>
<gene>
    <name evidence="7" type="ORF">RJT34_14019</name>
</gene>
<dbReference type="EMBL" id="JAYKXN010000003">
    <property type="protein sequence ID" value="KAK7303118.1"/>
    <property type="molecule type" value="Genomic_DNA"/>
</dbReference>
<reference evidence="7 8" key="1">
    <citation type="submission" date="2024-01" db="EMBL/GenBank/DDBJ databases">
        <title>The genomes of 5 underutilized Papilionoideae crops provide insights into root nodulation and disease resistance.</title>
        <authorList>
            <person name="Yuan L."/>
        </authorList>
    </citation>
    <scope>NUCLEOTIDE SEQUENCE [LARGE SCALE GENOMIC DNA]</scope>
    <source>
        <strain evidence="7">LY-2023</strain>
        <tissue evidence="7">Leaf</tissue>
    </source>
</reference>
<dbReference type="Pfam" id="PF05938">
    <property type="entry name" value="Self-incomp_S1"/>
    <property type="match status" value="1"/>
</dbReference>
<evidence type="ECO:0000313" key="7">
    <source>
        <dbReference type="EMBL" id="KAK7303118.1"/>
    </source>
</evidence>
<dbReference type="InterPro" id="IPR010264">
    <property type="entry name" value="Self-incomp_S1"/>
</dbReference>
<keyword evidence="4" id="KW-0964">Secreted</keyword>
<accession>A0AAN9JS75</accession>
<dbReference type="AlphaFoldDB" id="A0AAN9JS75"/>
<feature type="chain" id="PRO_5042838834" description="S-protein homolog" evidence="6">
    <location>
        <begin position="22"/>
        <end position="125"/>
    </location>
</feature>
<sequence length="125" mass="14432">MVFPHCLFTLFLLFLSFYCRSTPTLAGHATLVDIRNDLPSNPPLKLQCGEGSFDLKAGQHYNRTLPADQGFGCTAVWTPWFSSWDAYDVKRDKGHSTVYWSLKKDGFYLSFDGSKWKFIDYWQTD</sequence>
<dbReference type="PANTHER" id="PTHR35630">
    <property type="entry name" value="LEGUMINOSIN GROUP486 SECRETED PEPTIDE"/>
    <property type="match status" value="1"/>
</dbReference>
<name>A0AAN9JS75_CLITE</name>
<proteinExistence type="inferred from homology"/>
<evidence type="ECO:0000313" key="8">
    <source>
        <dbReference type="Proteomes" id="UP001359559"/>
    </source>
</evidence>
<evidence type="ECO:0000256" key="6">
    <source>
        <dbReference type="SAM" id="SignalP"/>
    </source>
</evidence>
<evidence type="ECO:0000256" key="5">
    <source>
        <dbReference type="ARBA" id="ARBA00022729"/>
    </source>
</evidence>
<comment type="subcellular location">
    <subcellularLocation>
        <location evidence="1">Secreted</location>
    </subcellularLocation>
</comment>
<evidence type="ECO:0000256" key="4">
    <source>
        <dbReference type="ARBA" id="ARBA00022525"/>
    </source>
</evidence>
<dbReference type="Proteomes" id="UP001359559">
    <property type="component" value="Unassembled WGS sequence"/>
</dbReference>
<dbReference type="GO" id="GO:0005576">
    <property type="term" value="C:extracellular region"/>
    <property type="evidence" value="ECO:0007669"/>
    <property type="project" value="UniProtKB-SubCell"/>
</dbReference>
<comment type="similarity">
    <text evidence="2">Belongs to the plant self-incompatibility (S1) protein family.</text>
</comment>
<organism evidence="7 8">
    <name type="scientific">Clitoria ternatea</name>
    <name type="common">Butterfly pea</name>
    <dbReference type="NCBI Taxonomy" id="43366"/>
    <lineage>
        <taxon>Eukaryota</taxon>
        <taxon>Viridiplantae</taxon>
        <taxon>Streptophyta</taxon>
        <taxon>Embryophyta</taxon>
        <taxon>Tracheophyta</taxon>
        <taxon>Spermatophyta</taxon>
        <taxon>Magnoliopsida</taxon>
        <taxon>eudicotyledons</taxon>
        <taxon>Gunneridae</taxon>
        <taxon>Pentapetalae</taxon>
        <taxon>rosids</taxon>
        <taxon>fabids</taxon>
        <taxon>Fabales</taxon>
        <taxon>Fabaceae</taxon>
        <taxon>Papilionoideae</taxon>
        <taxon>50 kb inversion clade</taxon>
        <taxon>NPAAA clade</taxon>
        <taxon>indigoferoid/millettioid clade</taxon>
        <taxon>Phaseoleae</taxon>
        <taxon>Clitoria</taxon>
    </lineage>
</organism>
<keyword evidence="8" id="KW-1185">Reference proteome</keyword>
<dbReference type="PANTHER" id="PTHR35630:SF1">
    <property type="entry name" value="LEGUMINOSIN GROUP486 SECRETED PEPTIDE"/>
    <property type="match status" value="1"/>
</dbReference>
<feature type="signal peptide" evidence="6">
    <location>
        <begin position="1"/>
        <end position="21"/>
    </location>
</feature>
<evidence type="ECO:0000256" key="3">
    <source>
        <dbReference type="ARBA" id="ARBA00022471"/>
    </source>
</evidence>
<keyword evidence="3" id="KW-0713">Self-incompatibility</keyword>
<evidence type="ECO:0000256" key="1">
    <source>
        <dbReference type="ARBA" id="ARBA00004613"/>
    </source>
</evidence>